<dbReference type="GO" id="GO:0016787">
    <property type="term" value="F:hydrolase activity"/>
    <property type="evidence" value="ECO:0007669"/>
    <property type="project" value="UniProtKB-KW"/>
</dbReference>
<dbReference type="GO" id="GO:0046872">
    <property type="term" value="F:metal ion binding"/>
    <property type="evidence" value="ECO:0007669"/>
    <property type="project" value="UniProtKB-KW"/>
</dbReference>
<organism evidence="16 17">
    <name type="scientific">Austropuccinia psidii MF-1</name>
    <dbReference type="NCBI Taxonomy" id="1389203"/>
    <lineage>
        <taxon>Eukaryota</taxon>
        <taxon>Fungi</taxon>
        <taxon>Dikarya</taxon>
        <taxon>Basidiomycota</taxon>
        <taxon>Pucciniomycotina</taxon>
        <taxon>Pucciniomycetes</taxon>
        <taxon>Pucciniales</taxon>
        <taxon>Sphaerophragmiaceae</taxon>
        <taxon>Austropuccinia</taxon>
    </lineage>
</organism>
<evidence type="ECO:0000256" key="7">
    <source>
        <dbReference type="ARBA" id="ARBA00022842"/>
    </source>
</evidence>
<keyword evidence="10" id="KW-0695">RNA-directed DNA polymerase</keyword>
<evidence type="ECO:0000259" key="15">
    <source>
        <dbReference type="PROSITE" id="PS50994"/>
    </source>
</evidence>
<keyword evidence="11" id="KW-0808">Transferase</keyword>
<evidence type="ECO:0000256" key="3">
    <source>
        <dbReference type="ARBA" id="ARBA00022722"/>
    </source>
</evidence>
<evidence type="ECO:0000256" key="10">
    <source>
        <dbReference type="ARBA" id="ARBA00022918"/>
    </source>
</evidence>
<evidence type="ECO:0000256" key="12">
    <source>
        <dbReference type="ARBA" id="ARBA00023172"/>
    </source>
</evidence>
<keyword evidence="1" id="KW-0815">Transposition</keyword>
<dbReference type="GO" id="GO:0005634">
    <property type="term" value="C:nucleus"/>
    <property type="evidence" value="ECO:0007669"/>
    <property type="project" value="UniProtKB-ARBA"/>
</dbReference>
<keyword evidence="7" id="KW-0460">Magnesium</keyword>
<dbReference type="PANTHER" id="PTHR42648:SF11">
    <property type="entry name" value="TRANSPOSON TY4-P GAG-POL POLYPROTEIN"/>
    <property type="match status" value="1"/>
</dbReference>
<dbReference type="AlphaFoldDB" id="A0A9Q3PAC7"/>
<dbReference type="InterPro" id="IPR039537">
    <property type="entry name" value="Retrotran_Ty1/copia-like"/>
</dbReference>
<dbReference type="OrthoDB" id="5153311at2759"/>
<evidence type="ECO:0000256" key="8">
    <source>
        <dbReference type="ARBA" id="ARBA00022884"/>
    </source>
</evidence>
<evidence type="ECO:0000256" key="11">
    <source>
        <dbReference type="ARBA" id="ARBA00022932"/>
    </source>
</evidence>
<dbReference type="Proteomes" id="UP000765509">
    <property type="component" value="Unassembled WGS sequence"/>
</dbReference>
<evidence type="ECO:0000256" key="4">
    <source>
        <dbReference type="ARBA" id="ARBA00022723"/>
    </source>
</evidence>
<evidence type="ECO:0000256" key="9">
    <source>
        <dbReference type="ARBA" id="ARBA00022908"/>
    </source>
</evidence>
<keyword evidence="5" id="KW-0255">Endonuclease</keyword>
<dbReference type="PROSITE" id="PS50994">
    <property type="entry name" value="INTEGRASE"/>
    <property type="match status" value="1"/>
</dbReference>
<keyword evidence="9" id="KW-0229">DNA integration</keyword>
<comment type="catalytic activity">
    <reaction evidence="14">
        <text>DNA(n) + a 2'-deoxyribonucleoside 5'-triphosphate = DNA(n+1) + diphosphate</text>
        <dbReference type="Rhea" id="RHEA:22508"/>
        <dbReference type="Rhea" id="RHEA-COMP:17339"/>
        <dbReference type="Rhea" id="RHEA-COMP:17340"/>
        <dbReference type="ChEBI" id="CHEBI:33019"/>
        <dbReference type="ChEBI" id="CHEBI:61560"/>
        <dbReference type="ChEBI" id="CHEBI:173112"/>
        <dbReference type="EC" id="2.7.7.7"/>
    </reaction>
</comment>
<reference evidence="16" key="1">
    <citation type="submission" date="2021-03" db="EMBL/GenBank/DDBJ databases">
        <title>Draft genome sequence of rust myrtle Austropuccinia psidii MF-1, a brazilian biotype.</title>
        <authorList>
            <person name="Quecine M.C."/>
            <person name="Pachon D.M.R."/>
            <person name="Bonatelli M.L."/>
            <person name="Correr F.H."/>
            <person name="Franceschini L.M."/>
            <person name="Leite T.F."/>
            <person name="Margarido G.R.A."/>
            <person name="Almeida C.A."/>
            <person name="Ferrarezi J.A."/>
            <person name="Labate C.A."/>
        </authorList>
    </citation>
    <scope>NUCLEOTIDE SEQUENCE</scope>
    <source>
        <strain evidence="16">MF-1</strain>
    </source>
</reference>
<dbReference type="SUPFAM" id="SSF53098">
    <property type="entry name" value="Ribonuclease H-like"/>
    <property type="match status" value="1"/>
</dbReference>
<evidence type="ECO:0000256" key="5">
    <source>
        <dbReference type="ARBA" id="ARBA00022759"/>
    </source>
</evidence>
<protein>
    <recommendedName>
        <fullName evidence="15">Integrase catalytic domain-containing protein</fullName>
    </recommendedName>
</protein>
<keyword evidence="4" id="KW-0479">Metal-binding</keyword>
<dbReference type="PANTHER" id="PTHR42648">
    <property type="entry name" value="TRANSPOSASE, PUTATIVE-RELATED"/>
    <property type="match status" value="1"/>
</dbReference>
<dbReference type="GO" id="GO:0006310">
    <property type="term" value="P:DNA recombination"/>
    <property type="evidence" value="ECO:0007669"/>
    <property type="project" value="UniProtKB-KW"/>
</dbReference>
<dbReference type="GO" id="GO:0003723">
    <property type="term" value="F:RNA binding"/>
    <property type="evidence" value="ECO:0007669"/>
    <property type="project" value="UniProtKB-KW"/>
</dbReference>
<dbReference type="InterPro" id="IPR036397">
    <property type="entry name" value="RNaseH_sf"/>
</dbReference>
<keyword evidence="6" id="KW-0378">Hydrolase</keyword>
<keyword evidence="8" id="KW-0694">RNA-binding</keyword>
<keyword evidence="3" id="KW-0540">Nuclease</keyword>
<accession>A0A9Q3PAC7</accession>
<dbReference type="Gene3D" id="3.30.420.10">
    <property type="entry name" value="Ribonuclease H-like superfamily/Ribonuclease H"/>
    <property type="match status" value="1"/>
</dbReference>
<evidence type="ECO:0000256" key="1">
    <source>
        <dbReference type="ARBA" id="ARBA00022578"/>
    </source>
</evidence>
<comment type="catalytic activity">
    <reaction evidence="13">
        <text>DNA(n) + a 2'-deoxyribonucleoside 5'-triphosphate = DNA(n+1) + diphosphate</text>
        <dbReference type="Rhea" id="RHEA:22508"/>
        <dbReference type="Rhea" id="RHEA-COMP:17339"/>
        <dbReference type="Rhea" id="RHEA-COMP:17340"/>
        <dbReference type="ChEBI" id="CHEBI:33019"/>
        <dbReference type="ChEBI" id="CHEBI:61560"/>
        <dbReference type="ChEBI" id="CHEBI:173112"/>
        <dbReference type="EC" id="2.7.7.49"/>
    </reaction>
</comment>
<keyword evidence="2" id="KW-0548">Nucleotidyltransferase</keyword>
<dbReference type="GO" id="GO:0003964">
    <property type="term" value="F:RNA-directed DNA polymerase activity"/>
    <property type="evidence" value="ECO:0007669"/>
    <property type="project" value="UniProtKB-KW"/>
</dbReference>
<dbReference type="InterPro" id="IPR001584">
    <property type="entry name" value="Integrase_cat-core"/>
</dbReference>
<evidence type="ECO:0000256" key="2">
    <source>
        <dbReference type="ARBA" id="ARBA00022695"/>
    </source>
</evidence>
<dbReference type="GO" id="GO:0004519">
    <property type="term" value="F:endonuclease activity"/>
    <property type="evidence" value="ECO:0007669"/>
    <property type="project" value="UniProtKB-KW"/>
</dbReference>
<evidence type="ECO:0000256" key="6">
    <source>
        <dbReference type="ARBA" id="ARBA00022801"/>
    </source>
</evidence>
<dbReference type="GO" id="GO:0032196">
    <property type="term" value="P:transposition"/>
    <property type="evidence" value="ECO:0007669"/>
    <property type="project" value="UniProtKB-KW"/>
</dbReference>
<evidence type="ECO:0000313" key="17">
    <source>
        <dbReference type="Proteomes" id="UP000765509"/>
    </source>
</evidence>
<dbReference type="InterPro" id="IPR012337">
    <property type="entry name" value="RNaseH-like_sf"/>
</dbReference>
<evidence type="ECO:0000256" key="13">
    <source>
        <dbReference type="ARBA" id="ARBA00048173"/>
    </source>
</evidence>
<keyword evidence="17" id="KW-1185">Reference proteome</keyword>
<gene>
    <name evidence="16" type="ORF">O181_093267</name>
</gene>
<sequence>MYPGVKIPELCEACALSKLKQLPQVNAPGHTIHSDLSGKISPPSIGGGNDYLKLTDKFSRFKSVYILNKKSDTGAAIEDYVHEVERKHGNCVKVLVNDNGGEYLNSKLQEFLNKKGIKMQLTAPYSPKQNPISERGNRLTSEKARTLLFTSNIPTNFWG</sequence>
<dbReference type="Pfam" id="PF00665">
    <property type="entry name" value="rve"/>
    <property type="match status" value="1"/>
</dbReference>
<comment type="caution">
    <text evidence="16">The sequence shown here is derived from an EMBL/GenBank/DDBJ whole genome shotgun (WGS) entry which is preliminary data.</text>
</comment>
<dbReference type="GO" id="GO:0003887">
    <property type="term" value="F:DNA-directed DNA polymerase activity"/>
    <property type="evidence" value="ECO:0007669"/>
    <property type="project" value="UniProtKB-KW"/>
</dbReference>
<evidence type="ECO:0000256" key="14">
    <source>
        <dbReference type="ARBA" id="ARBA00049244"/>
    </source>
</evidence>
<dbReference type="GO" id="GO:0015074">
    <property type="term" value="P:DNA integration"/>
    <property type="evidence" value="ECO:0007669"/>
    <property type="project" value="UniProtKB-KW"/>
</dbReference>
<keyword evidence="11" id="KW-0239">DNA-directed DNA polymerase</keyword>
<name>A0A9Q3PAC7_9BASI</name>
<keyword evidence="12" id="KW-0233">DNA recombination</keyword>
<feature type="domain" description="Integrase catalytic" evidence="15">
    <location>
        <begin position="24"/>
        <end position="159"/>
    </location>
</feature>
<proteinExistence type="predicted"/>
<evidence type="ECO:0000313" key="16">
    <source>
        <dbReference type="EMBL" id="MBW0553552.1"/>
    </source>
</evidence>
<dbReference type="EMBL" id="AVOT02059990">
    <property type="protein sequence ID" value="MBW0553552.1"/>
    <property type="molecule type" value="Genomic_DNA"/>
</dbReference>